<evidence type="ECO:0000256" key="1">
    <source>
        <dbReference type="SAM" id="MobiDB-lite"/>
    </source>
</evidence>
<feature type="region of interest" description="Disordered" evidence="1">
    <location>
        <begin position="59"/>
        <end position="80"/>
    </location>
</feature>
<evidence type="ECO:0000313" key="3">
    <source>
        <dbReference type="Proteomes" id="UP000299102"/>
    </source>
</evidence>
<sequence length="110" mass="12187">MMLVIYRHFDMEHLQRECSECTAQAVLATKDRLRGVCQSGSAGAAALQHVPRRARHFEVPRGPAAARARRPPPADIRSNNALNISNTLTAKRLTSCELESAEYLSNELTN</sequence>
<name>A0A4C1WAL1_EUMVA</name>
<proteinExistence type="predicted"/>
<organism evidence="2 3">
    <name type="scientific">Eumeta variegata</name>
    <name type="common">Bagworm moth</name>
    <name type="synonym">Eumeta japonica</name>
    <dbReference type="NCBI Taxonomy" id="151549"/>
    <lineage>
        <taxon>Eukaryota</taxon>
        <taxon>Metazoa</taxon>
        <taxon>Ecdysozoa</taxon>
        <taxon>Arthropoda</taxon>
        <taxon>Hexapoda</taxon>
        <taxon>Insecta</taxon>
        <taxon>Pterygota</taxon>
        <taxon>Neoptera</taxon>
        <taxon>Endopterygota</taxon>
        <taxon>Lepidoptera</taxon>
        <taxon>Glossata</taxon>
        <taxon>Ditrysia</taxon>
        <taxon>Tineoidea</taxon>
        <taxon>Psychidae</taxon>
        <taxon>Oiketicinae</taxon>
        <taxon>Eumeta</taxon>
    </lineage>
</organism>
<protein>
    <submittedName>
        <fullName evidence="2">Uncharacterized protein</fullName>
    </submittedName>
</protein>
<keyword evidence="3" id="KW-1185">Reference proteome</keyword>
<dbReference type="Proteomes" id="UP000299102">
    <property type="component" value="Unassembled WGS sequence"/>
</dbReference>
<dbReference type="EMBL" id="BGZK01000512">
    <property type="protein sequence ID" value="GBP47910.1"/>
    <property type="molecule type" value="Genomic_DNA"/>
</dbReference>
<comment type="caution">
    <text evidence="2">The sequence shown here is derived from an EMBL/GenBank/DDBJ whole genome shotgun (WGS) entry which is preliminary data.</text>
</comment>
<gene>
    <name evidence="2" type="ORF">EVAR_33627_1</name>
</gene>
<evidence type="ECO:0000313" key="2">
    <source>
        <dbReference type="EMBL" id="GBP47910.1"/>
    </source>
</evidence>
<reference evidence="2 3" key="1">
    <citation type="journal article" date="2019" name="Commun. Biol.">
        <title>The bagworm genome reveals a unique fibroin gene that provides high tensile strength.</title>
        <authorList>
            <person name="Kono N."/>
            <person name="Nakamura H."/>
            <person name="Ohtoshi R."/>
            <person name="Tomita M."/>
            <person name="Numata K."/>
            <person name="Arakawa K."/>
        </authorList>
    </citation>
    <scope>NUCLEOTIDE SEQUENCE [LARGE SCALE GENOMIC DNA]</scope>
</reference>
<accession>A0A4C1WAL1</accession>
<dbReference type="AlphaFoldDB" id="A0A4C1WAL1"/>